<dbReference type="SUPFAM" id="SSF51735">
    <property type="entry name" value="NAD(P)-binding Rossmann-fold domains"/>
    <property type="match status" value="1"/>
</dbReference>
<dbReference type="Pfam" id="PF08240">
    <property type="entry name" value="ADH_N"/>
    <property type="match status" value="1"/>
</dbReference>
<evidence type="ECO:0000259" key="5">
    <source>
        <dbReference type="SMART" id="SM00829"/>
    </source>
</evidence>
<dbReference type="InterPro" id="IPR013154">
    <property type="entry name" value="ADH-like_N"/>
</dbReference>
<name>A0A1S9RW85_PENBI</name>
<dbReference type="Gene3D" id="3.40.50.720">
    <property type="entry name" value="NAD(P)-binding Rossmann-like Domain"/>
    <property type="match status" value="1"/>
</dbReference>
<dbReference type="CDD" id="cd08231">
    <property type="entry name" value="MDR_TM0436_like"/>
    <property type="match status" value="1"/>
</dbReference>
<comment type="cofactor">
    <cofactor evidence="4">
        <name>Zn(2+)</name>
        <dbReference type="ChEBI" id="CHEBI:29105"/>
    </cofactor>
</comment>
<evidence type="ECO:0000313" key="7">
    <source>
        <dbReference type="Proteomes" id="UP000190744"/>
    </source>
</evidence>
<feature type="domain" description="Enoyl reductase (ER)" evidence="5">
    <location>
        <begin position="14"/>
        <end position="361"/>
    </location>
</feature>
<dbReference type="PROSITE" id="PS00059">
    <property type="entry name" value="ADH_ZINC"/>
    <property type="match status" value="1"/>
</dbReference>
<dbReference type="SMART" id="SM00829">
    <property type="entry name" value="PKS_ER"/>
    <property type="match status" value="1"/>
</dbReference>
<evidence type="ECO:0000256" key="2">
    <source>
        <dbReference type="ARBA" id="ARBA00022833"/>
    </source>
</evidence>
<dbReference type="PANTHER" id="PTHR43401">
    <property type="entry name" value="L-THREONINE 3-DEHYDROGENASE"/>
    <property type="match status" value="1"/>
</dbReference>
<dbReference type="InterPro" id="IPR013149">
    <property type="entry name" value="ADH-like_C"/>
</dbReference>
<dbReference type="InterPro" id="IPR050129">
    <property type="entry name" value="Zn_alcohol_dh"/>
</dbReference>
<dbReference type="GO" id="GO:0016491">
    <property type="term" value="F:oxidoreductase activity"/>
    <property type="evidence" value="ECO:0007669"/>
    <property type="project" value="UniProtKB-KW"/>
</dbReference>
<keyword evidence="1 4" id="KW-0479">Metal-binding</keyword>
<evidence type="ECO:0000256" key="1">
    <source>
        <dbReference type="ARBA" id="ARBA00022723"/>
    </source>
</evidence>
<dbReference type="Pfam" id="PF00107">
    <property type="entry name" value="ADH_zinc_N"/>
    <property type="match status" value="1"/>
</dbReference>
<dbReference type="InterPro" id="IPR011032">
    <property type="entry name" value="GroES-like_sf"/>
</dbReference>
<dbReference type="InterPro" id="IPR020843">
    <property type="entry name" value="ER"/>
</dbReference>
<evidence type="ECO:0000256" key="4">
    <source>
        <dbReference type="RuleBase" id="RU361277"/>
    </source>
</evidence>
<dbReference type="Proteomes" id="UP000190744">
    <property type="component" value="Unassembled WGS sequence"/>
</dbReference>
<dbReference type="InterPro" id="IPR036291">
    <property type="entry name" value="NAD(P)-bd_dom_sf"/>
</dbReference>
<dbReference type="Gene3D" id="3.90.180.10">
    <property type="entry name" value="Medium-chain alcohol dehydrogenases, catalytic domain"/>
    <property type="match status" value="1"/>
</dbReference>
<accession>A0A1S9RW85</accession>
<dbReference type="AlphaFoldDB" id="A0A1S9RW85"/>
<keyword evidence="3" id="KW-0560">Oxidoreductase</keyword>
<organism evidence="6 7">
    <name type="scientific">Penicillium brasilianum</name>
    <dbReference type="NCBI Taxonomy" id="104259"/>
    <lineage>
        <taxon>Eukaryota</taxon>
        <taxon>Fungi</taxon>
        <taxon>Dikarya</taxon>
        <taxon>Ascomycota</taxon>
        <taxon>Pezizomycotina</taxon>
        <taxon>Eurotiomycetes</taxon>
        <taxon>Eurotiomycetidae</taxon>
        <taxon>Eurotiales</taxon>
        <taxon>Aspergillaceae</taxon>
        <taxon>Penicillium</taxon>
    </lineage>
</organism>
<evidence type="ECO:0000313" key="6">
    <source>
        <dbReference type="EMBL" id="OOQ89762.1"/>
    </source>
</evidence>
<dbReference type="EMBL" id="LJBN01000103">
    <property type="protein sequence ID" value="OOQ89762.1"/>
    <property type="molecule type" value="Genomic_DNA"/>
</dbReference>
<keyword evidence="2 4" id="KW-0862">Zinc</keyword>
<gene>
    <name evidence="6" type="primary">camD</name>
    <name evidence="6" type="ORF">PEBR_07248</name>
</gene>
<dbReference type="SUPFAM" id="SSF50129">
    <property type="entry name" value="GroES-like"/>
    <property type="match status" value="1"/>
</dbReference>
<proteinExistence type="inferred from homology"/>
<sequence>MRQIHSMAAVIPAKDHPIEFWESEIPLPPVGGINVEVQMAGVCGTDLHIWKGDISMPFAQVLGHEGVGKILELGEGVTRDHADQPIAAGDLVYWCPMRPCHACYSCVVRRDYPSCENGGAFTDAREPTAASYTRVATLPKTVSFFKFDPMCPAEAVIALGCALPAVLQGVEHIGGIPLNSTVVVQGAGPIGLAAVMVASLASARRIIVIEGQPARLEMAQRFGATDTINLQEVKTVAERQKRVQEITAAPGVDIVIEATGRLGAFDEGLGLLQRMGQYLLIGMWAGEGSAQVDPFQIVRKALRIVGTTYAAPHHYFEAMKLAEMYHKRFPLVNCVTHRFPLKDTVKAFDTITKGEAVKVVIEPSR</sequence>
<comment type="caution">
    <text evidence="6">The sequence shown here is derived from an EMBL/GenBank/DDBJ whole genome shotgun (WGS) entry which is preliminary data.</text>
</comment>
<protein>
    <submittedName>
        <fullName evidence="6">5-exo-hydroxycamphor dehydrogenase</fullName>
    </submittedName>
</protein>
<reference evidence="7" key="1">
    <citation type="submission" date="2015-09" db="EMBL/GenBank/DDBJ databases">
        <authorList>
            <person name="Fill T.P."/>
            <person name="Baretta J.F."/>
            <person name="de Almeida L.G."/>
            <person name="Rocha M."/>
            <person name="de Souza D.H."/>
            <person name="Malavazi I."/>
            <person name="Cerdeira L.T."/>
            <person name="Hong H."/>
            <person name="Samborskyy M."/>
            <person name="de Vasconcelos A.T."/>
            <person name="Leadlay P."/>
            <person name="Rodrigues-Filho E."/>
        </authorList>
    </citation>
    <scope>NUCLEOTIDE SEQUENCE [LARGE SCALE GENOMIC DNA]</scope>
    <source>
        <strain evidence="7">LaBioMMi 136</strain>
    </source>
</reference>
<dbReference type="InterPro" id="IPR002328">
    <property type="entry name" value="ADH_Zn_CS"/>
</dbReference>
<comment type="similarity">
    <text evidence="4">Belongs to the zinc-containing alcohol dehydrogenase family.</text>
</comment>
<dbReference type="GO" id="GO:0008270">
    <property type="term" value="F:zinc ion binding"/>
    <property type="evidence" value="ECO:0007669"/>
    <property type="project" value="InterPro"/>
</dbReference>
<evidence type="ECO:0000256" key="3">
    <source>
        <dbReference type="ARBA" id="ARBA00023002"/>
    </source>
</evidence>